<dbReference type="EMBL" id="VIKS01000012">
    <property type="protein sequence ID" value="TQV85507.1"/>
    <property type="molecule type" value="Genomic_DNA"/>
</dbReference>
<dbReference type="InterPro" id="IPR002942">
    <property type="entry name" value="S4_RNA-bd"/>
</dbReference>
<dbReference type="RefSeq" id="WP_142933184.1">
    <property type="nucleotide sequence ID" value="NZ_ML660168.1"/>
</dbReference>
<dbReference type="AlphaFoldDB" id="A0A545U7R3"/>
<dbReference type="GO" id="GO:0003677">
    <property type="term" value="F:DNA binding"/>
    <property type="evidence" value="ECO:0007669"/>
    <property type="project" value="UniProtKB-KW"/>
</dbReference>
<dbReference type="GO" id="GO:0043023">
    <property type="term" value="F:ribosomal large subunit binding"/>
    <property type="evidence" value="ECO:0007669"/>
    <property type="project" value="InterPro"/>
</dbReference>
<organism evidence="6 7">
    <name type="scientific">Aliikangiella coralliicola</name>
    <dbReference type="NCBI Taxonomy" id="2592383"/>
    <lineage>
        <taxon>Bacteria</taxon>
        <taxon>Pseudomonadati</taxon>
        <taxon>Pseudomonadota</taxon>
        <taxon>Gammaproteobacteria</taxon>
        <taxon>Oceanospirillales</taxon>
        <taxon>Pleioneaceae</taxon>
        <taxon>Aliikangiella</taxon>
    </lineage>
</organism>
<dbReference type="NCBIfam" id="NF007673">
    <property type="entry name" value="PRK10348.1"/>
    <property type="match status" value="1"/>
</dbReference>
<evidence type="ECO:0000313" key="6">
    <source>
        <dbReference type="EMBL" id="TQV85507.1"/>
    </source>
</evidence>
<evidence type="ECO:0000313" key="7">
    <source>
        <dbReference type="Proteomes" id="UP000315439"/>
    </source>
</evidence>
<dbReference type="InterPro" id="IPR025708">
    <property type="entry name" value="HSP15"/>
</dbReference>
<keyword evidence="3 4" id="KW-0238">DNA-binding</keyword>
<name>A0A545U7R3_9GAMM</name>
<evidence type="ECO:0000256" key="2">
    <source>
        <dbReference type="ARBA" id="ARBA00022884"/>
    </source>
</evidence>
<dbReference type="PROSITE" id="PS50889">
    <property type="entry name" value="S4"/>
    <property type="match status" value="1"/>
</dbReference>
<gene>
    <name evidence="6" type="primary">hslR</name>
    <name evidence="6" type="ORF">FLL46_20300</name>
</gene>
<dbReference type="PIRSF" id="PIRSF016821">
    <property type="entry name" value="HSP15"/>
    <property type="match status" value="1"/>
</dbReference>
<evidence type="ECO:0000256" key="1">
    <source>
        <dbReference type="ARBA" id="ARBA00008396"/>
    </source>
</evidence>
<dbReference type="Pfam" id="PF01479">
    <property type="entry name" value="S4"/>
    <property type="match status" value="1"/>
</dbReference>
<accession>A0A545U7R3</accession>
<reference evidence="6 7" key="1">
    <citation type="submission" date="2019-07" db="EMBL/GenBank/DDBJ databases">
        <title>Draft genome for Aliikangiella sp. M105.</title>
        <authorList>
            <person name="Wang G."/>
        </authorList>
    </citation>
    <scope>NUCLEOTIDE SEQUENCE [LARGE SCALE GENOMIC DNA]</scope>
    <source>
        <strain evidence="6 7">M105</strain>
    </source>
</reference>
<evidence type="ECO:0000256" key="3">
    <source>
        <dbReference type="ARBA" id="ARBA00023125"/>
    </source>
</evidence>
<proteinExistence type="inferred from homology"/>
<comment type="caution">
    <text evidence="6">The sequence shown here is derived from an EMBL/GenBank/DDBJ whole genome shotgun (WGS) entry which is preliminary data.</text>
</comment>
<evidence type="ECO:0000256" key="4">
    <source>
        <dbReference type="PIRNR" id="PIRNR016821"/>
    </source>
</evidence>
<keyword evidence="2 4" id="KW-0694">RNA-binding</keyword>
<dbReference type="OrthoDB" id="9797176at2"/>
<dbReference type="GO" id="GO:0003727">
    <property type="term" value="F:single-stranded RNA binding"/>
    <property type="evidence" value="ECO:0007669"/>
    <property type="project" value="InterPro"/>
</dbReference>
<dbReference type="Proteomes" id="UP000315439">
    <property type="component" value="Unassembled WGS sequence"/>
</dbReference>
<dbReference type="SUPFAM" id="SSF55174">
    <property type="entry name" value="Alpha-L RNA-binding motif"/>
    <property type="match status" value="1"/>
</dbReference>
<feature type="domain" description="RNA-binding S4" evidence="5">
    <location>
        <begin position="14"/>
        <end position="77"/>
    </location>
</feature>
<evidence type="ECO:0000259" key="5">
    <source>
        <dbReference type="SMART" id="SM00363"/>
    </source>
</evidence>
<dbReference type="Gene3D" id="3.10.290.10">
    <property type="entry name" value="RNA-binding S4 domain"/>
    <property type="match status" value="1"/>
</dbReference>
<dbReference type="CDD" id="cd00165">
    <property type="entry name" value="S4"/>
    <property type="match status" value="1"/>
</dbReference>
<keyword evidence="6" id="KW-0346">Stress response</keyword>
<sequence length="142" mass="16474">MSQESKIQLQESKVRLDKWLWACRFYKTRAIAKAAIEGGKVHYQNQKPKPGKIVQIGETVKLRQGFDEKTVVIKELSDKRGPAKVAQTLYEETKDSVKKREEIAQMRKLSAPATSGRPDKKQRRLIHRFKNIHDYNPDAEKQ</sequence>
<protein>
    <recommendedName>
        <fullName evidence="4">Heat shock protein 15</fullName>
    </recommendedName>
</protein>
<dbReference type="InterPro" id="IPR036986">
    <property type="entry name" value="S4_RNA-bd_sf"/>
</dbReference>
<keyword evidence="7" id="KW-1185">Reference proteome</keyword>
<comment type="similarity">
    <text evidence="1 4">Belongs to the HSP15 family.</text>
</comment>
<dbReference type="GO" id="GO:0034605">
    <property type="term" value="P:cellular response to heat"/>
    <property type="evidence" value="ECO:0007669"/>
    <property type="project" value="InterPro"/>
</dbReference>
<dbReference type="SMART" id="SM00363">
    <property type="entry name" value="S4"/>
    <property type="match status" value="1"/>
</dbReference>